<evidence type="ECO:0000313" key="4">
    <source>
        <dbReference type="EMBL" id="CAF3764876.1"/>
    </source>
</evidence>
<accession>A0A815I6K7</accession>
<dbReference type="EMBL" id="CAJOAX010002023">
    <property type="protein sequence ID" value="CAF3764876.1"/>
    <property type="molecule type" value="Genomic_DNA"/>
</dbReference>
<dbReference type="OrthoDB" id="342730at2759"/>
<evidence type="ECO:0000313" key="3">
    <source>
        <dbReference type="EMBL" id="CAF1364142.1"/>
    </source>
</evidence>
<dbReference type="InterPro" id="IPR011042">
    <property type="entry name" value="6-blade_b-propeller_TolB-like"/>
</dbReference>
<dbReference type="Pfam" id="PF01436">
    <property type="entry name" value="NHL"/>
    <property type="match status" value="2"/>
</dbReference>
<feature type="repeat" description="NHL" evidence="2">
    <location>
        <begin position="70"/>
        <end position="98"/>
    </location>
</feature>
<evidence type="ECO:0000256" key="1">
    <source>
        <dbReference type="ARBA" id="ARBA00022737"/>
    </source>
</evidence>
<dbReference type="SUPFAM" id="SSF101898">
    <property type="entry name" value="NHL repeat"/>
    <property type="match status" value="1"/>
</dbReference>
<dbReference type="Gene3D" id="2.120.10.30">
    <property type="entry name" value="TolB, C-terminal domain"/>
    <property type="match status" value="1"/>
</dbReference>
<evidence type="ECO:0000256" key="2">
    <source>
        <dbReference type="PROSITE-ProRule" id="PRU00504"/>
    </source>
</evidence>
<evidence type="ECO:0000313" key="5">
    <source>
        <dbReference type="Proteomes" id="UP000663882"/>
    </source>
</evidence>
<dbReference type="Proteomes" id="UP000663882">
    <property type="component" value="Unassembled WGS sequence"/>
</dbReference>
<dbReference type="Proteomes" id="UP000663823">
    <property type="component" value="Unassembled WGS sequence"/>
</dbReference>
<name>A0A815I6K7_9BILA</name>
<proteinExistence type="predicted"/>
<keyword evidence="1" id="KW-0677">Repeat</keyword>
<comment type="caution">
    <text evidence="3">The sequence shown here is derived from an EMBL/GenBank/DDBJ whole genome shotgun (WGS) entry which is preliminary data.</text>
</comment>
<dbReference type="PROSITE" id="PS51125">
    <property type="entry name" value="NHL"/>
    <property type="match status" value="1"/>
</dbReference>
<organism evidence="3 5">
    <name type="scientific">Rotaria sordida</name>
    <dbReference type="NCBI Taxonomy" id="392033"/>
    <lineage>
        <taxon>Eukaryota</taxon>
        <taxon>Metazoa</taxon>
        <taxon>Spiralia</taxon>
        <taxon>Gnathifera</taxon>
        <taxon>Rotifera</taxon>
        <taxon>Eurotatoria</taxon>
        <taxon>Bdelloidea</taxon>
        <taxon>Philodinida</taxon>
        <taxon>Philodinidae</taxon>
        <taxon>Rotaria</taxon>
    </lineage>
</organism>
<reference evidence="3" key="1">
    <citation type="submission" date="2021-02" db="EMBL/GenBank/DDBJ databases">
        <authorList>
            <person name="Nowell W R."/>
        </authorList>
    </citation>
    <scope>NUCLEOTIDE SEQUENCE</scope>
</reference>
<gene>
    <name evidence="4" type="ORF">OTI717_LOCUS16325</name>
    <name evidence="3" type="ORF">RFH988_LOCUS32986</name>
</gene>
<dbReference type="EMBL" id="CAJNOO010004005">
    <property type="protein sequence ID" value="CAF1364142.1"/>
    <property type="molecule type" value="Genomic_DNA"/>
</dbReference>
<evidence type="ECO:0008006" key="6">
    <source>
        <dbReference type="Google" id="ProtNLM"/>
    </source>
</evidence>
<dbReference type="AlphaFoldDB" id="A0A815I6K7"/>
<protein>
    <recommendedName>
        <fullName evidence="6">NHL repeat-containing protein</fullName>
    </recommendedName>
</protein>
<sequence length="98" mass="10765">MKWIESVKAGIVVVGDQGLGDSLTQLSTPIAVVIDHLGAVYVADYGNHQVMRWSIKAIQISVVAGGNGPGARANQLYFPWSLSFDRQNNLYVVDYYNH</sequence>
<dbReference type="InterPro" id="IPR001258">
    <property type="entry name" value="NHL_repeat"/>
</dbReference>